<dbReference type="Proteomes" id="UP000814176">
    <property type="component" value="Unassembled WGS sequence"/>
</dbReference>
<organism evidence="1 2">
    <name type="scientific">Rhodofomes roseus</name>
    <dbReference type="NCBI Taxonomy" id="34475"/>
    <lineage>
        <taxon>Eukaryota</taxon>
        <taxon>Fungi</taxon>
        <taxon>Dikarya</taxon>
        <taxon>Basidiomycota</taxon>
        <taxon>Agaricomycotina</taxon>
        <taxon>Agaricomycetes</taxon>
        <taxon>Polyporales</taxon>
        <taxon>Rhodofomes</taxon>
    </lineage>
</organism>
<accession>A0ABQ8KUS6</accession>
<protein>
    <submittedName>
        <fullName evidence="1">Uncharacterized protein</fullName>
    </submittedName>
</protein>
<dbReference type="RefSeq" id="XP_047783336.1">
    <property type="nucleotide sequence ID" value="XM_047920134.1"/>
</dbReference>
<dbReference type="GeneID" id="72000866"/>
<sequence>MAVRKYLHQDFKAWHARLLARRDIEAALDKFTRQSRKASHGQCDRVHDIMESKLVHDFVGPDGSRFLDGPDEELRLVWGFAFDSFDPHHMKPGRRGISSTAIYLILMNLPPDLRYREENMFLVGMIP</sequence>
<evidence type="ECO:0000313" key="2">
    <source>
        <dbReference type="Proteomes" id="UP000814176"/>
    </source>
</evidence>
<comment type="caution">
    <text evidence="1">The sequence shown here is derived from an EMBL/GenBank/DDBJ whole genome shotgun (WGS) entry which is preliminary data.</text>
</comment>
<proteinExistence type="predicted"/>
<name>A0ABQ8KUS6_9APHY</name>
<keyword evidence="2" id="KW-1185">Reference proteome</keyword>
<feature type="non-terminal residue" evidence="1">
    <location>
        <position position="127"/>
    </location>
</feature>
<reference evidence="1 2" key="1">
    <citation type="journal article" date="2021" name="Environ. Microbiol.">
        <title>Gene family expansions and transcriptome signatures uncover fungal adaptations to wood decay.</title>
        <authorList>
            <person name="Hage H."/>
            <person name="Miyauchi S."/>
            <person name="Viragh M."/>
            <person name="Drula E."/>
            <person name="Min B."/>
            <person name="Chaduli D."/>
            <person name="Navarro D."/>
            <person name="Favel A."/>
            <person name="Norest M."/>
            <person name="Lesage-Meessen L."/>
            <person name="Balint B."/>
            <person name="Merenyi Z."/>
            <person name="de Eugenio L."/>
            <person name="Morin E."/>
            <person name="Martinez A.T."/>
            <person name="Baldrian P."/>
            <person name="Stursova M."/>
            <person name="Martinez M.J."/>
            <person name="Novotny C."/>
            <person name="Magnuson J.K."/>
            <person name="Spatafora J.W."/>
            <person name="Maurice S."/>
            <person name="Pangilinan J."/>
            <person name="Andreopoulos W."/>
            <person name="LaButti K."/>
            <person name="Hundley H."/>
            <person name="Na H."/>
            <person name="Kuo A."/>
            <person name="Barry K."/>
            <person name="Lipzen A."/>
            <person name="Henrissat B."/>
            <person name="Riley R."/>
            <person name="Ahrendt S."/>
            <person name="Nagy L.G."/>
            <person name="Grigoriev I.V."/>
            <person name="Martin F."/>
            <person name="Rosso M.N."/>
        </authorList>
    </citation>
    <scope>NUCLEOTIDE SEQUENCE [LARGE SCALE GENOMIC DNA]</scope>
    <source>
        <strain evidence="1 2">CIRM-BRFM 1785</strain>
    </source>
</reference>
<dbReference type="EMBL" id="JADCUA010000003">
    <property type="protein sequence ID" value="KAH9842037.1"/>
    <property type="molecule type" value="Genomic_DNA"/>
</dbReference>
<gene>
    <name evidence="1" type="ORF">C8Q71DRAFT_700661</name>
</gene>
<evidence type="ECO:0000313" key="1">
    <source>
        <dbReference type="EMBL" id="KAH9842037.1"/>
    </source>
</evidence>